<keyword evidence="6" id="KW-0805">Transcription regulation</keyword>
<evidence type="ECO:0000256" key="2">
    <source>
        <dbReference type="ARBA" id="ARBA00010855"/>
    </source>
</evidence>
<evidence type="ECO:0000256" key="3">
    <source>
        <dbReference type="ARBA" id="ARBA00022432"/>
    </source>
</evidence>
<proteinExistence type="inferred from homology"/>
<dbReference type="SMART" id="SM00066">
    <property type="entry name" value="GAL4"/>
    <property type="match status" value="1"/>
</dbReference>
<evidence type="ECO:0000256" key="4">
    <source>
        <dbReference type="ARBA" id="ARBA00022723"/>
    </source>
</evidence>
<name>A0A1L7XJM8_9HELO</name>
<feature type="region of interest" description="Disordered" evidence="10">
    <location>
        <begin position="345"/>
        <end position="370"/>
    </location>
</feature>
<keyword evidence="9" id="KW-0539">Nucleus</keyword>
<protein>
    <recommendedName>
        <fullName evidence="11">Zn(2)-C6 fungal-type domain-containing protein</fullName>
    </recommendedName>
</protein>
<dbReference type="InterPro" id="IPR056751">
    <property type="entry name" value="PAS_13"/>
</dbReference>
<dbReference type="GO" id="GO:0008270">
    <property type="term" value="F:zinc ion binding"/>
    <property type="evidence" value="ECO:0007669"/>
    <property type="project" value="InterPro"/>
</dbReference>
<evidence type="ECO:0000313" key="13">
    <source>
        <dbReference type="Proteomes" id="UP000184330"/>
    </source>
</evidence>
<keyword evidence="7" id="KW-0238">DNA-binding</keyword>
<evidence type="ECO:0000256" key="7">
    <source>
        <dbReference type="ARBA" id="ARBA00023125"/>
    </source>
</evidence>
<keyword evidence="13" id="KW-1185">Reference proteome</keyword>
<keyword evidence="4" id="KW-0479">Metal-binding</keyword>
<evidence type="ECO:0000256" key="5">
    <source>
        <dbReference type="ARBA" id="ARBA00022833"/>
    </source>
</evidence>
<dbReference type="SUPFAM" id="SSF57701">
    <property type="entry name" value="Zn2/Cys6 DNA-binding domain"/>
    <property type="match status" value="1"/>
</dbReference>
<evidence type="ECO:0000313" key="12">
    <source>
        <dbReference type="EMBL" id="CZR65250.1"/>
    </source>
</evidence>
<keyword evidence="5" id="KW-0862">Zinc</keyword>
<accession>A0A1L7XJM8</accession>
<dbReference type="Pfam" id="PF24990">
    <property type="entry name" value="PAS_13"/>
    <property type="match status" value="1"/>
</dbReference>
<sequence>MYRLLTIKQIFTSTKKQSERNVMAVTSEQAEKISPVNPTTTSDSQAQHHGDPTARGVLRTSRSTVRTKRPYTRRCDQCSRKKVKCDGNSPCTTCKSRGETCTKAAKERATIQTPKSLVDLEITVAELREEFEPSTSMNTGLQGGELNLPQMQDSESEYPPFVSVNATEPQSSIQWIDDDNSLLDEIVGEATPRVNFADYLESDLEKVQAPHFDTTGTASLNLLSTTHGIANTECNMFAEPHPYAIGLLNQAVYLGHHLRNREALLSLTALCCFFIGIPSEDLAFIEQGLQNSLPDYELMLKQCCMPALVCRVTSEVVAVSKEFTSLTGWMKDVLLGNGPNTRTSQVSLRDVSVPSALPRDSENKQMGEGSNRPAFLAELLDKDSATEIYEELSQIFRDSKHCVTPRPKLFRAKLLKYDKGRTPWEDGSGGRGQFEPENIECRYLLTVKGDHLHFPISIGLQPTIKSPLQTRRLSTFRKDISLDEFAVDELAVNELAMDKSSLSAQKAS</sequence>
<keyword evidence="3" id="KW-0312">Gluconeogenesis</keyword>
<dbReference type="AlphaFoldDB" id="A0A1L7XJM8"/>
<organism evidence="12 13">
    <name type="scientific">Phialocephala subalpina</name>
    <dbReference type="NCBI Taxonomy" id="576137"/>
    <lineage>
        <taxon>Eukaryota</taxon>
        <taxon>Fungi</taxon>
        <taxon>Dikarya</taxon>
        <taxon>Ascomycota</taxon>
        <taxon>Pezizomycotina</taxon>
        <taxon>Leotiomycetes</taxon>
        <taxon>Helotiales</taxon>
        <taxon>Mollisiaceae</taxon>
        <taxon>Phialocephala</taxon>
        <taxon>Phialocephala fortinii species complex</taxon>
    </lineage>
</organism>
<dbReference type="Pfam" id="PF00172">
    <property type="entry name" value="Zn_clus"/>
    <property type="match status" value="1"/>
</dbReference>
<reference evidence="12 13" key="1">
    <citation type="submission" date="2016-03" db="EMBL/GenBank/DDBJ databases">
        <authorList>
            <person name="Ploux O."/>
        </authorList>
    </citation>
    <scope>NUCLEOTIDE SEQUENCE [LARGE SCALE GENOMIC DNA]</scope>
    <source>
        <strain evidence="12 13">UAMH 11012</strain>
    </source>
</reference>
<dbReference type="CDD" id="cd00067">
    <property type="entry name" value="GAL4"/>
    <property type="match status" value="1"/>
</dbReference>
<dbReference type="PANTHER" id="PTHR47659">
    <property type="entry name" value="ZN(II)2CYS6 TRANSCRIPTION FACTOR (EUROFUNG)-RELATED"/>
    <property type="match status" value="1"/>
</dbReference>
<feature type="domain" description="Zn(2)-C6 fungal-type" evidence="11">
    <location>
        <begin position="74"/>
        <end position="103"/>
    </location>
</feature>
<gene>
    <name evidence="12" type="ORF">PAC_15150</name>
</gene>
<evidence type="ECO:0000259" key="11">
    <source>
        <dbReference type="PROSITE" id="PS50048"/>
    </source>
</evidence>
<dbReference type="Proteomes" id="UP000184330">
    <property type="component" value="Unassembled WGS sequence"/>
</dbReference>
<dbReference type="PROSITE" id="PS50048">
    <property type="entry name" value="ZN2_CY6_FUNGAL_2"/>
    <property type="match status" value="1"/>
</dbReference>
<dbReference type="PANTHER" id="PTHR47659:SF1">
    <property type="entry name" value="TRANSCRIPTION ACTIVATOR OF GLUCONEOGENESIS ERT1"/>
    <property type="match status" value="1"/>
</dbReference>
<dbReference type="InterPro" id="IPR036864">
    <property type="entry name" value="Zn2-C6_fun-type_DNA-bd_sf"/>
</dbReference>
<dbReference type="InterPro" id="IPR050335">
    <property type="entry name" value="ERT1_acuK_gluconeogen_tf"/>
</dbReference>
<dbReference type="EMBL" id="FJOG01000030">
    <property type="protein sequence ID" value="CZR65250.1"/>
    <property type="molecule type" value="Genomic_DNA"/>
</dbReference>
<dbReference type="InterPro" id="IPR001138">
    <property type="entry name" value="Zn2Cys6_DnaBD"/>
</dbReference>
<dbReference type="STRING" id="576137.A0A1L7XJM8"/>
<dbReference type="GO" id="GO:0000981">
    <property type="term" value="F:DNA-binding transcription factor activity, RNA polymerase II-specific"/>
    <property type="evidence" value="ECO:0007669"/>
    <property type="project" value="InterPro"/>
</dbReference>
<feature type="region of interest" description="Disordered" evidence="10">
    <location>
        <begin position="133"/>
        <end position="156"/>
    </location>
</feature>
<dbReference type="GO" id="GO:0000977">
    <property type="term" value="F:RNA polymerase II transcription regulatory region sequence-specific DNA binding"/>
    <property type="evidence" value="ECO:0007669"/>
    <property type="project" value="TreeGrafter"/>
</dbReference>
<dbReference type="OrthoDB" id="2538135at2759"/>
<dbReference type="GO" id="GO:0005634">
    <property type="term" value="C:nucleus"/>
    <property type="evidence" value="ECO:0007669"/>
    <property type="project" value="UniProtKB-SubCell"/>
</dbReference>
<dbReference type="GO" id="GO:0006094">
    <property type="term" value="P:gluconeogenesis"/>
    <property type="evidence" value="ECO:0007669"/>
    <property type="project" value="UniProtKB-KW"/>
</dbReference>
<comment type="similarity">
    <text evidence="2">Belongs to the ERT1/acuK family.</text>
</comment>
<evidence type="ECO:0000256" key="9">
    <source>
        <dbReference type="ARBA" id="ARBA00023242"/>
    </source>
</evidence>
<dbReference type="Gene3D" id="4.10.240.10">
    <property type="entry name" value="Zn(2)-C6 fungal-type DNA-binding domain"/>
    <property type="match status" value="1"/>
</dbReference>
<evidence type="ECO:0000256" key="8">
    <source>
        <dbReference type="ARBA" id="ARBA00023163"/>
    </source>
</evidence>
<keyword evidence="8" id="KW-0804">Transcription</keyword>
<evidence type="ECO:0000256" key="6">
    <source>
        <dbReference type="ARBA" id="ARBA00023015"/>
    </source>
</evidence>
<feature type="region of interest" description="Disordered" evidence="10">
    <location>
        <begin position="21"/>
        <end position="55"/>
    </location>
</feature>
<evidence type="ECO:0000256" key="1">
    <source>
        <dbReference type="ARBA" id="ARBA00004123"/>
    </source>
</evidence>
<feature type="compositionally biased region" description="Polar residues" evidence="10">
    <location>
        <begin position="36"/>
        <end position="45"/>
    </location>
</feature>
<dbReference type="GO" id="GO:0009267">
    <property type="term" value="P:cellular response to starvation"/>
    <property type="evidence" value="ECO:0007669"/>
    <property type="project" value="TreeGrafter"/>
</dbReference>
<comment type="subcellular location">
    <subcellularLocation>
        <location evidence="1">Nucleus</location>
    </subcellularLocation>
</comment>
<evidence type="ECO:0000256" key="10">
    <source>
        <dbReference type="SAM" id="MobiDB-lite"/>
    </source>
</evidence>